<evidence type="ECO:0000256" key="3">
    <source>
        <dbReference type="SAM" id="MobiDB-lite"/>
    </source>
</evidence>
<keyword evidence="2" id="KW-0012">Acyltransferase</keyword>
<proteinExistence type="predicted"/>
<dbReference type="Proteomes" id="UP001363010">
    <property type="component" value="Unassembled WGS sequence"/>
</dbReference>
<sequence length="698" mass="74454">MSEELAKKTGAAATKRARAAANAVPAKVPAKKARAAAPAKVAKLAKPAADAATKPAAKRPAAKSPAVKPVAGPTEKPVAKKAGTPKATIPKAAATKAAAGKAASPRPARAAPAAAAPAPKAEPPKASVKKPAAAVATDSLALVSQLADDAASSTLAVNPFLGMRTQDLGEGVQAFIGAVMQQPAKSAKRWASYAVEMGKVFAGKSAVEGDPKDKRFADPAWRESPLYKRLLQAHLATSKQINGFIEDSEMDPRDKARAQLVASIYIDAIAPSNAMINPMALKRVRETRGKSWLKGMKNLVSDWRHNGGLPSSVDKSKFEIGRNLCLSEGQVVFKNDVLELIQYQPKTPEVYARPLVICPPQVNKFYAMDLSPEKSLVKYVVEHGVQIFCVSWFNPALEQRDWDMSTYVKALDEAVDAAREITGSPDISLWGACSGGMTAASYVGWLAATGQEKVANVISPVCTLDPENTADTSMGLFMTPESVAAIKAATKAKGYVDGESLARVFAWLRPNDLIWSYWVNNYLLGNDPPAFDILYWNADTTRLPAAFHSDLLDIMVKSPFVNAGKLKVLGKPIDMRKVKVDAYIVAGITDHITPWKACYPTARIYGENSTFTLVNAGHLQSLLNPPGGAKSFFLTAKAAGPDPEAWAASAPRTDGSWWPHWMAWMHERSGAKVPAPAKPGSAKHKPGAAAPGEYVLQK</sequence>
<dbReference type="Pfam" id="PF07167">
    <property type="entry name" value="PhaC_N"/>
    <property type="match status" value="1"/>
</dbReference>
<evidence type="ECO:0000313" key="5">
    <source>
        <dbReference type="EMBL" id="MEJ8821862.1"/>
    </source>
</evidence>
<dbReference type="PANTHER" id="PTHR36837:SF5">
    <property type="entry name" value="POLY-3-HYDROXYBUTYRATE SYNTHASE"/>
    <property type="match status" value="1"/>
</dbReference>
<feature type="compositionally biased region" description="Low complexity" evidence="3">
    <location>
        <begin position="62"/>
        <end position="71"/>
    </location>
</feature>
<organism evidence="5 6">
    <name type="scientific">Variovorax humicola</name>
    <dbReference type="NCBI Taxonomy" id="1769758"/>
    <lineage>
        <taxon>Bacteria</taxon>
        <taxon>Pseudomonadati</taxon>
        <taxon>Pseudomonadota</taxon>
        <taxon>Betaproteobacteria</taxon>
        <taxon>Burkholderiales</taxon>
        <taxon>Comamonadaceae</taxon>
        <taxon>Variovorax</taxon>
    </lineage>
</organism>
<evidence type="ECO:0000256" key="1">
    <source>
        <dbReference type="ARBA" id="ARBA00022679"/>
    </source>
</evidence>
<feature type="compositionally biased region" description="Low complexity" evidence="3">
    <location>
        <begin position="8"/>
        <end position="28"/>
    </location>
</feature>
<feature type="region of interest" description="Disordered" evidence="3">
    <location>
        <begin position="1"/>
        <end position="130"/>
    </location>
</feature>
<dbReference type="GO" id="GO:0016787">
    <property type="term" value="F:hydrolase activity"/>
    <property type="evidence" value="ECO:0007669"/>
    <property type="project" value="UniProtKB-KW"/>
</dbReference>
<feature type="compositionally biased region" description="Low complexity" evidence="3">
    <location>
        <begin position="35"/>
        <end position="55"/>
    </location>
</feature>
<keyword evidence="6" id="KW-1185">Reference proteome</keyword>
<reference evidence="5 6" key="1">
    <citation type="submission" date="2024-03" db="EMBL/GenBank/DDBJ databases">
        <title>Novel species of the genus Variovorax.</title>
        <authorList>
            <person name="Liu Q."/>
            <person name="Xin Y.-H."/>
        </authorList>
    </citation>
    <scope>NUCLEOTIDE SEQUENCE [LARGE SCALE GENOMIC DNA]</scope>
    <source>
        <strain evidence="5 6">KACC 18501</strain>
    </source>
</reference>
<keyword evidence="1" id="KW-0808">Transferase</keyword>
<feature type="domain" description="Poly-beta-hydroxybutyrate polymerase N-terminal" evidence="4">
    <location>
        <begin position="212"/>
        <end position="380"/>
    </location>
</feature>
<evidence type="ECO:0000256" key="2">
    <source>
        <dbReference type="ARBA" id="ARBA00023315"/>
    </source>
</evidence>
<dbReference type="InterPro" id="IPR010941">
    <property type="entry name" value="PhaC_N"/>
</dbReference>
<dbReference type="PANTHER" id="PTHR36837">
    <property type="entry name" value="POLY(3-HYDROXYALKANOATE) POLYMERASE SUBUNIT PHAC"/>
    <property type="match status" value="1"/>
</dbReference>
<feature type="region of interest" description="Disordered" evidence="3">
    <location>
        <begin position="669"/>
        <end position="698"/>
    </location>
</feature>
<dbReference type="Gene3D" id="3.40.50.1820">
    <property type="entry name" value="alpha/beta hydrolase"/>
    <property type="match status" value="1"/>
</dbReference>
<keyword evidence="5" id="KW-0378">Hydrolase</keyword>
<name>A0ABU8VVQ9_9BURK</name>
<dbReference type="RefSeq" id="WP_340362914.1">
    <property type="nucleotide sequence ID" value="NZ_JBBKZV010000003.1"/>
</dbReference>
<dbReference type="EMBL" id="JBBKZV010000003">
    <property type="protein sequence ID" value="MEJ8821862.1"/>
    <property type="molecule type" value="Genomic_DNA"/>
</dbReference>
<accession>A0ABU8VVQ9</accession>
<dbReference type="SUPFAM" id="SSF53474">
    <property type="entry name" value="alpha/beta-Hydrolases"/>
    <property type="match status" value="1"/>
</dbReference>
<evidence type="ECO:0000259" key="4">
    <source>
        <dbReference type="Pfam" id="PF07167"/>
    </source>
</evidence>
<feature type="compositionally biased region" description="Low complexity" evidence="3">
    <location>
        <begin position="80"/>
        <end position="130"/>
    </location>
</feature>
<evidence type="ECO:0000313" key="6">
    <source>
        <dbReference type="Proteomes" id="UP001363010"/>
    </source>
</evidence>
<dbReference type="InterPro" id="IPR029058">
    <property type="entry name" value="AB_hydrolase_fold"/>
</dbReference>
<gene>
    <name evidence="5" type="ORF">WKW80_07410</name>
</gene>
<comment type="caution">
    <text evidence="5">The sequence shown here is derived from an EMBL/GenBank/DDBJ whole genome shotgun (WGS) entry which is preliminary data.</text>
</comment>
<dbReference type="InterPro" id="IPR051321">
    <property type="entry name" value="PHA/PHB_synthase"/>
</dbReference>
<protein>
    <submittedName>
        <fullName evidence="5">Alpha/beta fold hydrolase</fullName>
    </submittedName>
</protein>